<dbReference type="InterPro" id="IPR029063">
    <property type="entry name" value="SAM-dependent_MTases_sf"/>
</dbReference>
<dbReference type="SUPFAM" id="SSF53335">
    <property type="entry name" value="S-adenosyl-L-methionine-dependent methyltransferases"/>
    <property type="match status" value="1"/>
</dbReference>
<name>A0A0T5NMK9_9RHOB</name>
<dbReference type="Gene3D" id="3.40.50.150">
    <property type="entry name" value="Vaccinia Virus protein VP39"/>
    <property type="match status" value="1"/>
</dbReference>
<dbReference type="AlphaFoldDB" id="A0A0T5NMK9"/>
<dbReference type="EMBL" id="LAXI01000097">
    <property type="protein sequence ID" value="KRS10215.1"/>
    <property type="molecule type" value="Genomic_DNA"/>
</dbReference>
<evidence type="ECO:0000313" key="3">
    <source>
        <dbReference type="Proteomes" id="UP000051401"/>
    </source>
</evidence>
<evidence type="ECO:0008006" key="5">
    <source>
        <dbReference type="Google" id="ProtNLM"/>
    </source>
</evidence>
<organism evidence="1 3">
    <name type="scientific">Roseovarius indicus</name>
    <dbReference type="NCBI Taxonomy" id="540747"/>
    <lineage>
        <taxon>Bacteria</taxon>
        <taxon>Pseudomonadati</taxon>
        <taxon>Pseudomonadota</taxon>
        <taxon>Alphaproteobacteria</taxon>
        <taxon>Rhodobacterales</taxon>
        <taxon>Roseobacteraceae</taxon>
        <taxon>Roseovarius</taxon>
    </lineage>
</organism>
<evidence type="ECO:0000313" key="1">
    <source>
        <dbReference type="EMBL" id="KRS10215.1"/>
    </source>
</evidence>
<dbReference type="EMBL" id="CP031598">
    <property type="protein sequence ID" value="QEW28223.1"/>
    <property type="molecule type" value="Genomic_DNA"/>
</dbReference>
<dbReference type="Pfam" id="PF13578">
    <property type="entry name" value="Methyltransf_24"/>
    <property type="match status" value="1"/>
</dbReference>
<reference evidence="2 4" key="2">
    <citation type="submission" date="2018-08" db="EMBL/GenBank/DDBJ databases">
        <title>Genetic Globetrotter - A new plasmid hitch-hiking vast phylogenetic and geographic distances.</title>
        <authorList>
            <person name="Vollmers J."/>
            <person name="Petersen J."/>
        </authorList>
    </citation>
    <scope>NUCLEOTIDE SEQUENCE [LARGE SCALE GENOMIC DNA]</scope>
    <source>
        <strain evidence="2 4">DSM 26383</strain>
    </source>
</reference>
<dbReference type="RefSeq" id="WP_057822130.1">
    <property type="nucleotide sequence ID" value="NZ_CP031598.1"/>
</dbReference>
<reference evidence="1 3" key="1">
    <citation type="submission" date="2015-04" db="EMBL/GenBank/DDBJ databases">
        <title>The draft genome sequence of Roseovarius indicus B108T.</title>
        <authorList>
            <person name="Li G."/>
            <person name="Lai Q."/>
            <person name="Shao Z."/>
            <person name="Yan P."/>
        </authorList>
    </citation>
    <scope>NUCLEOTIDE SEQUENCE [LARGE SCALE GENOMIC DNA]</scope>
    <source>
        <strain evidence="1 3">B108</strain>
    </source>
</reference>
<dbReference type="KEGG" id="rid:RIdsm_04050"/>
<keyword evidence="3" id="KW-1185">Reference proteome</keyword>
<dbReference type="Proteomes" id="UP000325785">
    <property type="component" value="Chromosome"/>
</dbReference>
<gene>
    <name evidence="2" type="ORF">RIdsm_04050</name>
    <name evidence="1" type="ORF">XM52_29210</name>
</gene>
<protein>
    <recommendedName>
        <fullName evidence="5">Methyltransferase</fullName>
    </recommendedName>
</protein>
<sequence>MDKVKAEFDAPDLSPEVFAENVKDCANITQHKGYSPKDFLDWSEPVDLFFDDAVHTNPIFLENLQHWGKLVKSGGIVSGHDFDPNHYDIMTEVSRLAKRWKTELHVLGAVWWIKKP</sequence>
<dbReference type="PATRIC" id="fig|540747.5.peg.6107"/>
<accession>A0A0T5NMK9</accession>
<proteinExistence type="predicted"/>
<evidence type="ECO:0000313" key="2">
    <source>
        <dbReference type="EMBL" id="QEW28223.1"/>
    </source>
</evidence>
<dbReference type="OrthoDB" id="7236134at2"/>
<dbReference type="Proteomes" id="UP000051401">
    <property type="component" value="Unassembled WGS sequence"/>
</dbReference>
<evidence type="ECO:0000313" key="4">
    <source>
        <dbReference type="Proteomes" id="UP000325785"/>
    </source>
</evidence>